<dbReference type="STRING" id="1125712.HMPREF1316_0703"/>
<comment type="caution">
    <text evidence="2">The sequence shown here is derived from an EMBL/GenBank/DDBJ whole genome shotgun (WGS) entry which is preliminary data.</text>
</comment>
<organism evidence="2 3">
    <name type="scientific">Olsenella profusa F0195</name>
    <dbReference type="NCBI Taxonomy" id="1125712"/>
    <lineage>
        <taxon>Bacteria</taxon>
        <taxon>Bacillati</taxon>
        <taxon>Actinomycetota</taxon>
        <taxon>Coriobacteriia</taxon>
        <taxon>Coriobacteriales</taxon>
        <taxon>Atopobiaceae</taxon>
        <taxon>Olsenella</taxon>
    </lineage>
</organism>
<gene>
    <name evidence="2" type="ORF">HMPREF1316_0703</name>
</gene>
<proteinExistence type="predicted"/>
<dbReference type="EMBL" id="AWEZ01000069">
    <property type="protein sequence ID" value="ERL06240.1"/>
    <property type="molecule type" value="Genomic_DNA"/>
</dbReference>
<reference evidence="2 3" key="1">
    <citation type="submission" date="2013-08" db="EMBL/GenBank/DDBJ databases">
        <authorList>
            <person name="Durkin A.S."/>
            <person name="Haft D.R."/>
            <person name="McCorrison J."/>
            <person name="Torralba M."/>
            <person name="Gillis M."/>
            <person name="Haft D.H."/>
            <person name="Methe B."/>
            <person name="Sutton G."/>
            <person name="Nelson K.E."/>
        </authorList>
    </citation>
    <scope>NUCLEOTIDE SEQUENCE [LARGE SCALE GENOMIC DNA]</scope>
    <source>
        <strain evidence="2 3">F0195</strain>
    </source>
</reference>
<evidence type="ECO:0000313" key="2">
    <source>
        <dbReference type="EMBL" id="ERL06240.1"/>
    </source>
</evidence>
<dbReference type="RefSeq" id="WP_021727296.1">
    <property type="nucleotide sequence ID" value="NZ_AWEZ01000069.1"/>
</dbReference>
<evidence type="ECO:0000256" key="1">
    <source>
        <dbReference type="SAM" id="Phobius"/>
    </source>
</evidence>
<keyword evidence="3" id="KW-1185">Reference proteome</keyword>
<dbReference type="Proteomes" id="UP000016638">
    <property type="component" value="Unassembled WGS sequence"/>
</dbReference>
<dbReference type="AlphaFoldDB" id="U2TIF3"/>
<dbReference type="InterPro" id="IPR025324">
    <property type="entry name" value="DUF4230"/>
</dbReference>
<dbReference type="eggNOG" id="ENOG50313N4">
    <property type="taxonomic scope" value="Bacteria"/>
</dbReference>
<name>U2TIF3_9ACTN</name>
<keyword evidence="1" id="KW-1133">Transmembrane helix</keyword>
<dbReference type="Pfam" id="PF14014">
    <property type="entry name" value="DUF4230"/>
    <property type="match status" value="1"/>
</dbReference>
<feature type="transmembrane region" description="Helical" evidence="1">
    <location>
        <begin position="27"/>
        <end position="51"/>
    </location>
</feature>
<accession>U2TIF3</accession>
<keyword evidence="1" id="KW-0812">Transmembrane</keyword>
<dbReference type="OrthoDB" id="3183677at2"/>
<sequence length="231" mass="25829">MADNEEDERDTYAKKRRKGTRRPHSRLGIGLLCLVIGLVLGVIGHIAFINYNPPDTPENQPEILQASTVLERIKAENEMVGASQRYNITEKETDKNHIDTLLGTIDIPFTENSFWYRYVGTIKAGVNLSDASITQQDDGTIVVSLSQPYIISNTPDMDASGVLEEHNNILNPIHVKDVDAFQQQCMEKSESETVDNGLYDEAKANVEANIRGMFQSALGADQAITFEWRDQ</sequence>
<keyword evidence="1" id="KW-0472">Membrane</keyword>
<dbReference type="PATRIC" id="fig|1125712.3.peg.2361"/>
<protein>
    <submittedName>
        <fullName evidence="2">PF14014 family protein</fullName>
    </submittedName>
</protein>
<evidence type="ECO:0000313" key="3">
    <source>
        <dbReference type="Proteomes" id="UP000016638"/>
    </source>
</evidence>